<dbReference type="SUPFAM" id="SSF53756">
    <property type="entry name" value="UDP-Glycosyltransferase/glycogen phosphorylase"/>
    <property type="match status" value="1"/>
</dbReference>
<organism evidence="3 5">
    <name type="scientific">Cryobacterium flavum</name>
    <dbReference type="NCBI Taxonomy" id="1424659"/>
    <lineage>
        <taxon>Bacteria</taxon>
        <taxon>Bacillati</taxon>
        <taxon>Actinomycetota</taxon>
        <taxon>Actinomycetes</taxon>
        <taxon>Micrococcales</taxon>
        <taxon>Microbacteriaceae</taxon>
        <taxon>Cryobacterium</taxon>
    </lineage>
</organism>
<evidence type="ECO:0000313" key="4">
    <source>
        <dbReference type="EMBL" id="TFB81425.1"/>
    </source>
</evidence>
<dbReference type="EMBL" id="FNIB01000017">
    <property type="protein sequence ID" value="SDO40607.1"/>
    <property type="molecule type" value="Genomic_DNA"/>
</dbReference>
<dbReference type="EMBL" id="SOFD01000007">
    <property type="protein sequence ID" value="TFB81425.1"/>
    <property type="molecule type" value="Genomic_DNA"/>
</dbReference>
<feature type="domain" description="UDP-N-acetylglucosamine 2-epimerase" evidence="2">
    <location>
        <begin position="96"/>
        <end position="307"/>
    </location>
</feature>
<gene>
    <name evidence="4" type="ORF">E3O21_03010</name>
    <name evidence="3" type="ORF">SAMN05216368_11745</name>
</gene>
<dbReference type="STRING" id="1424659.SAMN05216368_11745"/>
<dbReference type="PANTHER" id="PTHR43174">
    <property type="entry name" value="UDP-N-ACETYLGLUCOSAMINE 2-EPIMERASE"/>
    <property type="match status" value="1"/>
</dbReference>
<reference evidence="4 6" key="2">
    <citation type="submission" date="2019-03" db="EMBL/GenBank/DDBJ databases">
        <title>Genomics of glacier-inhabiting Cryobacterium strains.</title>
        <authorList>
            <person name="Liu Q."/>
            <person name="Xin Y.-H."/>
        </authorList>
    </citation>
    <scope>NUCLEOTIDE SEQUENCE [LARGE SCALE GENOMIC DNA]</scope>
    <source>
        <strain evidence="4 6">Hh8</strain>
    </source>
</reference>
<dbReference type="AlphaFoldDB" id="A0A4R8VF19"/>
<keyword evidence="6" id="KW-1185">Reference proteome</keyword>
<dbReference type="InterPro" id="IPR029767">
    <property type="entry name" value="WecB-like"/>
</dbReference>
<evidence type="ECO:0000313" key="6">
    <source>
        <dbReference type="Proteomes" id="UP000298252"/>
    </source>
</evidence>
<dbReference type="Gene3D" id="3.40.50.2000">
    <property type="entry name" value="Glycogen Phosphorylase B"/>
    <property type="match status" value="2"/>
</dbReference>
<dbReference type="Proteomes" id="UP000298252">
    <property type="component" value="Unassembled WGS sequence"/>
</dbReference>
<evidence type="ECO:0000313" key="3">
    <source>
        <dbReference type="EMBL" id="SDO40607.1"/>
    </source>
</evidence>
<keyword evidence="1" id="KW-0413">Isomerase</keyword>
<dbReference type="RefSeq" id="WP_092342047.1">
    <property type="nucleotide sequence ID" value="NZ_FNIB01000017.1"/>
</dbReference>
<dbReference type="Proteomes" id="UP000199639">
    <property type="component" value="Unassembled WGS sequence"/>
</dbReference>
<protein>
    <submittedName>
        <fullName evidence="3">UDP-N-acetylglucosamine 2-epimerase (Non-hydrolysing)</fullName>
    </submittedName>
</protein>
<dbReference type="GO" id="GO:0016853">
    <property type="term" value="F:isomerase activity"/>
    <property type="evidence" value="ECO:0007669"/>
    <property type="project" value="UniProtKB-KW"/>
</dbReference>
<dbReference type="PANTHER" id="PTHR43174:SF1">
    <property type="entry name" value="UDP-N-ACETYLGLUCOSAMINE 2-EPIMERASE"/>
    <property type="match status" value="1"/>
</dbReference>
<comment type="similarity">
    <text evidence="1">Belongs to the UDP-N-acetylglucosamine 2-epimerase family.</text>
</comment>
<name>A0A4R8VF19_9MICO</name>
<accession>A0A4R8VF19</accession>
<sequence>MIVFILGTTAEAIKIAPIVRRLDAQNIPYQIWLTLQHTVALRKILPSLGFHEPDEIIANGKNGEPLRSALDAAFWLVSIVMWSLKRSRSLRKELPKNSIVVVHGDTMTSVVGALIAKRLGLRCAHVEAGLRSGNWRHPFPEELDRRIVGKLAAIHYTPSEEATNNLRSRPNVIWTHGNTAIDAVLDQTESHETAFEKYGVVLLHRYEFLANKELVASTLETLAAETPFPLHFFVDEYAKETLSDTLPAANSDMIRIQEKLKHEDFISLLKNSQFIVTDSGGIQAEAALLGTPTLIHRMATEQREGLGENISLSKWDIGALSAFLLNFEEYRRSSSRPEFSPSDIIVGDLLAQGIARGA</sequence>
<proteinExistence type="inferred from homology"/>
<evidence type="ECO:0000313" key="5">
    <source>
        <dbReference type="Proteomes" id="UP000199639"/>
    </source>
</evidence>
<evidence type="ECO:0000259" key="2">
    <source>
        <dbReference type="Pfam" id="PF02350"/>
    </source>
</evidence>
<dbReference type="InterPro" id="IPR003331">
    <property type="entry name" value="UDP_GlcNAc_Epimerase_2_dom"/>
</dbReference>
<dbReference type="Pfam" id="PF02350">
    <property type="entry name" value="Epimerase_2"/>
    <property type="match status" value="1"/>
</dbReference>
<reference evidence="3 5" key="1">
    <citation type="submission" date="2016-10" db="EMBL/GenBank/DDBJ databases">
        <authorList>
            <person name="Varghese N."/>
            <person name="Submissions S."/>
        </authorList>
    </citation>
    <scope>NUCLEOTIDE SEQUENCE [LARGE SCALE GENOMIC DNA]</scope>
    <source>
        <strain evidence="3 5">CGMCC 1.11215</strain>
    </source>
</reference>
<evidence type="ECO:0000256" key="1">
    <source>
        <dbReference type="RuleBase" id="RU003513"/>
    </source>
</evidence>